<dbReference type="Gene3D" id="3.40.50.2000">
    <property type="entry name" value="Glycogen Phosphorylase B"/>
    <property type="match status" value="2"/>
</dbReference>
<gene>
    <name evidence="2" type="ORF">F3F51_20785</name>
</gene>
<dbReference type="InterPro" id="IPR028098">
    <property type="entry name" value="Glyco_trans_4-like_N"/>
</dbReference>
<dbReference type="GO" id="GO:0016757">
    <property type="term" value="F:glycosyltransferase activity"/>
    <property type="evidence" value="ECO:0007669"/>
    <property type="project" value="TreeGrafter"/>
</dbReference>
<dbReference type="InterPro" id="IPR050194">
    <property type="entry name" value="Glycosyltransferase_grp1"/>
</dbReference>
<dbReference type="EMBL" id="VWLX01000018">
    <property type="protein sequence ID" value="KAA3801544.1"/>
    <property type="molecule type" value="Genomic_DNA"/>
</dbReference>
<dbReference type="RefSeq" id="WP_149939821.1">
    <property type="nucleotide sequence ID" value="NZ_JADMVQ010000008.1"/>
</dbReference>
<evidence type="ECO:0000313" key="2">
    <source>
        <dbReference type="EMBL" id="KAA3801544.1"/>
    </source>
</evidence>
<keyword evidence="2" id="KW-0808">Transferase</keyword>
<dbReference type="PANTHER" id="PTHR45947">
    <property type="entry name" value="SULFOQUINOVOSYL TRANSFERASE SQD2"/>
    <property type="match status" value="1"/>
</dbReference>
<protein>
    <submittedName>
        <fullName evidence="2">Glycosyltransferase</fullName>
    </submittedName>
</protein>
<dbReference type="Pfam" id="PF13439">
    <property type="entry name" value="Glyco_transf_4"/>
    <property type="match status" value="1"/>
</dbReference>
<dbReference type="Pfam" id="PF13692">
    <property type="entry name" value="Glyco_trans_1_4"/>
    <property type="match status" value="1"/>
</dbReference>
<proteinExistence type="predicted"/>
<organism evidence="2 3">
    <name type="scientific">Bacteroides ovatus</name>
    <dbReference type="NCBI Taxonomy" id="28116"/>
    <lineage>
        <taxon>Bacteria</taxon>
        <taxon>Pseudomonadati</taxon>
        <taxon>Bacteroidota</taxon>
        <taxon>Bacteroidia</taxon>
        <taxon>Bacteroidales</taxon>
        <taxon>Bacteroidaceae</taxon>
        <taxon>Bacteroides</taxon>
    </lineage>
</organism>
<evidence type="ECO:0000313" key="3">
    <source>
        <dbReference type="Proteomes" id="UP000460135"/>
    </source>
</evidence>
<sequence>MRVLFINGRCGSGSTGRICTNIADILKSQGHEAYIAFGHGESDYSGAFKIAGKVNYYVHNVLSRLIDAEGLASIIATGRLLHFMNRVNPDIVHIHNIHGHFVNYPMLFHYIEKHGIRVVWTLHDCWAFTGRCAHFDLVKCNKWMTGCGGCEYLKSYPATYVDRSAQGWIRKRALFLSVAENMTMVPVSHWLEGLLKQSYLGNVNSQVIYNGIDLSVFKPTPISGQMRALGLESSKYVLGVASPWGAYKGLSDFYVIRKQLPSDIKIVLVGLTKEEIIDLPDGIIGVERTNSASDLAAFYSSAVALVNTTYTDTCPTVNMESLACGTPVITYRTGGSPELVVEGVTGWVVEKGDKSAMVESILKVINSTTCLSSNCTQYAIEHFDSKKCFIHYINLYNSIF</sequence>
<dbReference type="Proteomes" id="UP000460135">
    <property type="component" value="Unassembled WGS sequence"/>
</dbReference>
<accession>A0A6N3V4E1</accession>
<reference evidence="2 3" key="1">
    <citation type="journal article" date="2019" name="Nat. Med.">
        <title>A library of human gut bacterial isolates paired with longitudinal multiomics data enables mechanistic microbiome research.</title>
        <authorList>
            <person name="Poyet M."/>
            <person name="Groussin M."/>
            <person name="Gibbons S.M."/>
            <person name="Avila-Pacheco J."/>
            <person name="Jiang X."/>
            <person name="Kearney S.M."/>
            <person name="Perrotta A.R."/>
            <person name="Berdy B."/>
            <person name="Zhao S."/>
            <person name="Lieberman T.D."/>
            <person name="Swanson P.K."/>
            <person name="Smith M."/>
            <person name="Roesemann S."/>
            <person name="Alexander J.E."/>
            <person name="Rich S.A."/>
            <person name="Livny J."/>
            <person name="Vlamakis H."/>
            <person name="Clish C."/>
            <person name="Bullock K."/>
            <person name="Deik A."/>
            <person name="Scott J."/>
            <person name="Pierce K.A."/>
            <person name="Xavier R.J."/>
            <person name="Alm E.J."/>
        </authorList>
    </citation>
    <scope>NUCLEOTIDE SEQUENCE [LARGE SCALE GENOMIC DNA]</scope>
    <source>
        <strain evidence="2 3">BIOML-A183</strain>
    </source>
</reference>
<dbReference type="AlphaFoldDB" id="A0A6N3V4E1"/>
<comment type="caution">
    <text evidence="2">The sequence shown here is derived from an EMBL/GenBank/DDBJ whole genome shotgun (WGS) entry which is preliminary data.</text>
</comment>
<feature type="domain" description="Glycosyltransferase subfamily 4-like N-terminal" evidence="1">
    <location>
        <begin position="17"/>
        <end position="215"/>
    </location>
</feature>
<evidence type="ECO:0000259" key="1">
    <source>
        <dbReference type="Pfam" id="PF13439"/>
    </source>
</evidence>
<name>A0A6N3V4E1_BACOV</name>
<dbReference type="SUPFAM" id="SSF53756">
    <property type="entry name" value="UDP-Glycosyltransferase/glycogen phosphorylase"/>
    <property type="match status" value="1"/>
</dbReference>
<dbReference type="PANTHER" id="PTHR45947:SF3">
    <property type="entry name" value="SULFOQUINOVOSYL TRANSFERASE SQD2"/>
    <property type="match status" value="1"/>
</dbReference>